<feature type="compositionally biased region" description="Acidic residues" evidence="1">
    <location>
        <begin position="1003"/>
        <end position="1012"/>
    </location>
</feature>
<comment type="caution">
    <text evidence="3">The sequence shown here is derived from an EMBL/GenBank/DDBJ whole genome shotgun (WGS) entry which is preliminary data.</text>
</comment>
<feature type="region of interest" description="Disordered" evidence="1">
    <location>
        <begin position="1141"/>
        <end position="1166"/>
    </location>
</feature>
<dbReference type="EMBL" id="NIVC01003656">
    <property type="protein sequence ID" value="PAA50365.1"/>
    <property type="molecule type" value="Genomic_DNA"/>
</dbReference>
<feature type="compositionally biased region" description="Polar residues" evidence="1">
    <location>
        <begin position="1154"/>
        <end position="1166"/>
    </location>
</feature>
<feature type="compositionally biased region" description="Basic and acidic residues" evidence="1">
    <location>
        <begin position="919"/>
        <end position="928"/>
    </location>
</feature>
<organism evidence="3 4">
    <name type="scientific">Macrostomum lignano</name>
    <dbReference type="NCBI Taxonomy" id="282301"/>
    <lineage>
        <taxon>Eukaryota</taxon>
        <taxon>Metazoa</taxon>
        <taxon>Spiralia</taxon>
        <taxon>Lophotrochozoa</taxon>
        <taxon>Platyhelminthes</taxon>
        <taxon>Rhabditophora</taxon>
        <taxon>Macrostomorpha</taxon>
        <taxon>Macrostomida</taxon>
        <taxon>Macrostomidae</taxon>
        <taxon>Macrostomum</taxon>
    </lineage>
</organism>
<gene>
    <name evidence="3" type="ORF">BOX15_Mlig031121g1</name>
</gene>
<feature type="domain" description="Tudor" evidence="2">
    <location>
        <begin position="517"/>
        <end position="587"/>
    </location>
</feature>
<feature type="compositionally biased region" description="Acidic residues" evidence="1">
    <location>
        <begin position="822"/>
        <end position="862"/>
    </location>
</feature>
<evidence type="ECO:0000313" key="4">
    <source>
        <dbReference type="Proteomes" id="UP000215902"/>
    </source>
</evidence>
<protein>
    <recommendedName>
        <fullName evidence="2">Tudor domain-containing protein</fullName>
    </recommendedName>
</protein>
<name>A0A267DMB6_9PLAT</name>
<dbReference type="SUPFAM" id="SSF63748">
    <property type="entry name" value="Tudor/PWWP/MBT"/>
    <property type="match status" value="2"/>
</dbReference>
<feature type="compositionally biased region" description="Basic and acidic residues" evidence="1">
    <location>
        <begin position="1047"/>
        <end position="1068"/>
    </location>
</feature>
<feature type="compositionally biased region" description="Acidic residues" evidence="1">
    <location>
        <begin position="1080"/>
        <end position="1092"/>
    </location>
</feature>
<dbReference type="Pfam" id="PF00567">
    <property type="entry name" value="TUDOR"/>
    <property type="match status" value="1"/>
</dbReference>
<sequence>STAGAISSATRGRGKKRAAQLSSACQSALPHPTLPATVAAAAVAAAIDADAELVHIDSNGSCFVALLSDADTRNLVGDILRDLVDKSASTDRQSLPQPPPGILACGVWRDADADAVVARFFRCSGGGASCVDSGLKRRDPDAWLPLPDWLAGVPRLAYRLAIPACPPDLAAALLGSRRVRLKLTGFRVSGDASLESSRHSVQGVSIADTGCDLLSLLQCWPVTVDLIERVGLSNADPVPWPDVDGVTCRLYMSSDNCYCLRLPHGLTNSAKLGQLMAAAYAGPVPPALEPSLQAFRRRLAPGQLCVCRHHLALSQNPVSQGYLRCLVKLQASSDSDVVTLTHVDSGRTIRSRPPFGEIFPPPLRSVCPEFYTAPASSVPCLAVDEPDPASLVGQNLLVHRVLSSSSAAEPPPWRVRLSAVSPRRPPNAVAASADASAAAVAAAASVADSMSGYARQIPLVNRVSGRAACRLLRADRLPRLTVQLDADASAAVELAECLAKIPAPDCGTNCPAIGRDHYANGSPCLAWHDGAWARGLVRQRLISKRHWLVRLVDLGLTVAAPLSLMRPAPAKLVKLAPPLAYKCCLAGAVQRCSAAPLNSLGPAFALSTLDQESSLSNSAPPLVELFLLPDGVQPVLPLLSLTGPRCSNSSKAGLNSAEEPDFGDVSSLFADYLPTAVPAGDLPDSDPDARLYPEGPNCFAAAVQAVEWTGQPDGSVSRLFLSLLPASRAEAADRLGWALAAAVDEDEASRTAEFEARLALAEAETEALADLAEEESAMLAEAEDEARVDEVEAQEEADFDELEREEDAEADAMLDALDEAEAEQFDAEQEAEADRLDADEDIDDEATGDLIDECGAESDEECEPARVGAETQTTELVDKHRNGHASINVSEGEEKAGTDAEESGNNAAEDDEAASAEENVERQAKDFSDECLGAEEVGSEENAQSLGEAIVDEEACAEESAQVSEEAVDYEESDANENAQSSRETAGEDEELVAEESAQVSEEAVDYEESDANENAQSSRETAGEDEELVAEESDRGSEEAGDDQEALMKKDDPAETNGKEASVKDEAETNCEIGSADEGWTDGDNDSPDEVSFDSFERNLRQIIKSKLKKLNISKNWRLCQRRIFNASAKSKFEFETKSEAESELAGDEEVNQPASVSLSDPNSKSGSSVQFVRASDLALPAAAVDELCPLRPGDLCVVRYPAGSATWRRGQVLPCRPDQPVGQVRLLLVDVGIVRLLPAGDCRRVRPEIAAPAATAAAASLACLLACRPGREFRLPLARYRLAVSPVVRFRRSCRPCSGPLHRVAVHPAALQAISRPARTVYTSQQLLRLANSSAAQSRPPPVYPSTSSGFVCPAGSDEFIHPRADEFGRQFASLRKAARQLLQLNIGVQLSRPQPAGRTCLLGLRSNGFALEAYRVRLITDWTAAAPLQLLLIDLGCSVQLRDFGNWSLFVLPPHLASLAPCLAVQRPQ</sequence>
<dbReference type="Gene3D" id="2.30.30.140">
    <property type="match status" value="2"/>
</dbReference>
<dbReference type="CDD" id="cd20379">
    <property type="entry name" value="Tudor_dTUD-like"/>
    <property type="match status" value="1"/>
</dbReference>
<feature type="compositionally biased region" description="Acidic residues" evidence="1">
    <location>
        <begin position="1143"/>
        <end position="1152"/>
    </location>
</feature>
<proteinExistence type="predicted"/>
<evidence type="ECO:0000313" key="3">
    <source>
        <dbReference type="EMBL" id="PAA50365.1"/>
    </source>
</evidence>
<dbReference type="InterPro" id="IPR002999">
    <property type="entry name" value="Tudor"/>
</dbReference>
<feature type="non-terminal residue" evidence="3">
    <location>
        <position position="1"/>
    </location>
</feature>
<dbReference type="STRING" id="282301.A0A267DMB6"/>
<evidence type="ECO:0000259" key="2">
    <source>
        <dbReference type="Pfam" id="PF00567"/>
    </source>
</evidence>
<dbReference type="Proteomes" id="UP000215902">
    <property type="component" value="Unassembled WGS sequence"/>
</dbReference>
<keyword evidence="4" id="KW-1185">Reference proteome</keyword>
<evidence type="ECO:0000256" key="1">
    <source>
        <dbReference type="SAM" id="MobiDB-lite"/>
    </source>
</evidence>
<reference evidence="3 4" key="1">
    <citation type="submission" date="2017-06" db="EMBL/GenBank/DDBJ databases">
        <title>A platform for efficient transgenesis in Macrostomum lignano, a flatworm model organism for stem cell research.</title>
        <authorList>
            <person name="Berezikov E."/>
        </authorList>
    </citation>
    <scope>NUCLEOTIDE SEQUENCE [LARGE SCALE GENOMIC DNA]</scope>
    <source>
        <strain evidence="3">DV1</strain>
        <tissue evidence="3">Whole organism</tissue>
    </source>
</reference>
<accession>A0A267DMB6</accession>
<feature type="region of interest" description="Disordered" evidence="1">
    <location>
        <begin position="822"/>
        <end position="1092"/>
    </location>
</feature>
<feature type="compositionally biased region" description="Acidic residues" evidence="1">
    <location>
        <begin position="966"/>
        <end position="975"/>
    </location>
</feature>